<gene>
    <name evidence="1" type="ORF">PAESOLCIP111_01829</name>
</gene>
<evidence type="ECO:0000313" key="1">
    <source>
        <dbReference type="EMBL" id="CAG7615812.1"/>
    </source>
</evidence>
<protein>
    <recommendedName>
        <fullName evidence="3">DUF3231 family protein</fullName>
    </recommendedName>
</protein>
<dbReference type="Proteomes" id="UP000693672">
    <property type="component" value="Unassembled WGS sequence"/>
</dbReference>
<dbReference type="AlphaFoldDB" id="A0A916NPL7"/>
<evidence type="ECO:0000313" key="2">
    <source>
        <dbReference type="Proteomes" id="UP000693672"/>
    </source>
</evidence>
<name>A0A916NPL7_9BACL</name>
<keyword evidence="2" id="KW-1185">Reference proteome</keyword>
<organism evidence="1 2">
    <name type="scientific">Paenibacillus solanacearum</name>
    <dbReference type="NCBI Taxonomy" id="2048548"/>
    <lineage>
        <taxon>Bacteria</taxon>
        <taxon>Bacillati</taxon>
        <taxon>Bacillota</taxon>
        <taxon>Bacilli</taxon>
        <taxon>Bacillales</taxon>
        <taxon>Paenibacillaceae</taxon>
        <taxon>Paenibacillus</taxon>
    </lineage>
</organism>
<comment type="caution">
    <text evidence="1">The sequence shown here is derived from an EMBL/GenBank/DDBJ whole genome shotgun (WGS) entry which is preliminary data.</text>
</comment>
<proteinExistence type="predicted"/>
<dbReference type="EMBL" id="CAJVAS010000006">
    <property type="protein sequence ID" value="CAG7615812.1"/>
    <property type="molecule type" value="Genomic_DNA"/>
</dbReference>
<dbReference type="RefSeq" id="WP_218091626.1">
    <property type="nucleotide sequence ID" value="NZ_CAJVAS010000006.1"/>
</dbReference>
<accession>A0A916NPL7</accession>
<dbReference type="InterPro" id="IPR021617">
    <property type="entry name" value="DUF3231"/>
</dbReference>
<sequence>MENAHHIRLTATELGTLWATYINDTMARCVISYFLAKIEDTEAKPVIELALSITESHIEQLSKLFQSENFPIPHGFSDEDVRLSAKRLYSDSFFLYYIKNMATVGLATYGVAFTSASRSDARDFFHRCLLQTVELDQAVTAVLQSKGLYIRPPYITAPDSVHFVENTRFLSGGFFGFVEKRPLISIEIAHLFSNAQTNGLGCTLLLGFSQVVHNQKLRDYFARGTGISAKHTDVFAKILKDEHLPVPMTWDSDVTTSTEAPFSDKLMLFHVSLLVAAGTGNYGAAAAASPRKDVAAQYVRLAAEIASYAEDGATLMIEHGWLEEPPHAPKRSSLISASQS</sequence>
<evidence type="ECO:0008006" key="3">
    <source>
        <dbReference type="Google" id="ProtNLM"/>
    </source>
</evidence>
<reference evidence="1" key="1">
    <citation type="submission" date="2021-06" db="EMBL/GenBank/DDBJ databases">
        <authorList>
            <person name="Criscuolo A."/>
        </authorList>
    </citation>
    <scope>NUCLEOTIDE SEQUENCE</scope>
    <source>
        <strain evidence="1">CIP111600</strain>
    </source>
</reference>
<dbReference type="Pfam" id="PF11553">
    <property type="entry name" value="DUF3231"/>
    <property type="match status" value="2"/>
</dbReference>